<dbReference type="PANTHER" id="PTHR46910:SF23">
    <property type="entry name" value="THIAMINE REPRESSIBLE GENES REGULATORY PROTEIN THI1"/>
    <property type="match status" value="1"/>
</dbReference>
<sequence>MPEETPGPPKKRAKIVSACAECRRKKTKCNGEQPCRNCQKSAVHCIYPSLQQDDKRNGLTRAALESIEERLKNIEDMLRAVLSNQHTIDPNFQRLPSIHDLSASSAYDNNNSSNNNSNDNNDNNNKYVPSTGYAYYLKESSTPTTIQPPVINTMAQPMKKRKR</sequence>
<dbReference type="GO" id="GO:0000981">
    <property type="term" value="F:DNA-binding transcription factor activity, RNA polymerase II-specific"/>
    <property type="evidence" value="ECO:0007669"/>
    <property type="project" value="InterPro"/>
</dbReference>
<dbReference type="PANTHER" id="PTHR46910">
    <property type="entry name" value="TRANSCRIPTION FACTOR PDR1"/>
    <property type="match status" value="1"/>
</dbReference>
<dbReference type="GeneID" id="35441090"/>
<dbReference type="InterPro" id="IPR036864">
    <property type="entry name" value="Zn2-C6_fun-type_DNA-bd_sf"/>
</dbReference>
<evidence type="ECO:0000313" key="5">
    <source>
        <dbReference type="Proteomes" id="UP000242254"/>
    </source>
</evidence>
<proteinExistence type="predicted"/>
<dbReference type="InterPro" id="IPR050987">
    <property type="entry name" value="AtrR-like"/>
</dbReference>
<dbReference type="EMBL" id="KZ303852">
    <property type="protein sequence ID" value="PHZ11504.1"/>
    <property type="molecule type" value="Genomic_DNA"/>
</dbReference>
<keyword evidence="1" id="KW-0539">Nucleus</keyword>
<dbReference type="InterPro" id="IPR001138">
    <property type="entry name" value="Zn2Cys6_DnaBD"/>
</dbReference>
<feature type="compositionally biased region" description="Low complexity" evidence="2">
    <location>
        <begin position="108"/>
        <end position="125"/>
    </location>
</feature>
<organism evidence="4 5">
    <name type="scientific">Rhizopus microsporus ATCC 52813</name>
    <dbReference type="NCBI Taxonomy" id="1340429"/>
    <lineage>
        <taxon>Eukaryota</taxon>
        <taxon>Fungi</taxon>
        <taxon>Fungi incertae sedis</taxon>
        <taxon>Mucoromycota</taxon>
        <taxon>Mucoromycotina</taxon>
        <taxon>Mucoromycetes</taxon>
        <taxon>Mucorales</taxon>
        <taxon>Mucorineae</taxon>
        <taxon>Rhizopodaceae</taxon>
        <taxon>Rhizopus</taxon>
    </lineage>
</organism>
<evidence type="ECO:0000259" key="3">
    <source>
        <dbReference type="PROSITE" id="PS50048"/>
    </source>
</evidence>
<dbReference type="PROSITE" id="PS00463">
    <property type="entry name" value="ZN2_CY6_FUNGAL_1"/>
    <property type="match status" value="1"/>
</dbReference>
<dbReference type="Proteomes" id="UP000242254">
    <property type="component" value="Unassembled WGS sequence"/>
</dbReference>
<dbReference type="RefSeq" id="XP_023465212.1">
    <property type="nucleotide sequence ID" value="XM_023610100.1"/>
</dbReference>
<dbReference type="AlphaFoldDB" id="A0A2G4SRW4"/>
<evidence type="ECO:0000256" key="2">
    <source>
        <dbReference type="SAM" id="MobiDB-lite"/>
    </source>
</evidence>
<reference evidence="4 5" key="1">
    <citation type="journal article" date="2016" name="Proc. Natl. Acad. Sci. U.S.A.">
        <title>Lipid metabolic changes in an early divergent fungus govern the establishment of a mutualistic symbiosis with endobacteria.</title>
        <authorList>
            <person name="Lastovetsky O.A."/>
            <person name="Gaspar M.L."/>
            <person name="Mondo S.J."/>
            <person name="LaButti K.M."/>
            <person name="Sandor L."/>
            <person name="Grigoriev I.V."/>
            <person name="Henry S.A."/>
            <person name="Pawlowska T.E."/>
        </authorList>
    </citation>
    <scope>NUCLEOTIDE SEQUENCE [LARGE SCALE GENOMIC DNA]</scope>
    <source>
        <strain evidence="4 5">ATCC 52813</strain>
    </source>
</reference>
<feature type="region of interest" description="Disordered" evidence="2">
    <location>
        <begin position="103"/>
        <end position="129"/>
    </location>
</feature>
<evidence type="ECO:0000313" key="4">
    <source>
        <dbReference type="EMBL" id="PHZ11504.1"/>
    </source>
</evidence>
<dbReference type="CDD" id="cd00067">
    <property type="entry name" value="GAL4"/>
    <property type="match status" value="1"/>
</dbReference>
<feature type="domain" description="Zn(2)-C6 fungal-type" evidence="3">
    <location>
        <begin position="18"/>
        <end position="47"/>
    </location>
</feature>
<dbReference type="Pfam" id="PF00172">
    <property type="entry name" value="Zn_clus"/>
    <property type="match status" value="1"/>
</dbReference>
<dbReference type="SMART" id="SM00066">
    <property type="entry name" value="GAL4"/>
    <property type="match status" value="1"/>
</dbReference>
<dbReference type="GO" id="GO:0008270">
    <property type="term" value="F:zinc ion binding"/>
    <property type="evidence" value="ECO:0007669"/>
    <property type="project" value="InterPro"/>
</dbReference>
<gene>
    <name evidence="4" type="ORF">RHIMIDRAFT_244683</name>
</gene>
<name>A0A2G4SRW4_RHIZD</name>
<keyword evidence="5" id="KW-1185">Reference proteome</keyword>
<dbReference type="SUPFAM" id="SSF57701">
    <property type="entry name" value="Zn2/Cys6 DNA-binding domain"/>
    <property type="match status" value="1"/>
</dbReference>
<dbReference type="Gene3D" id="4.10.240.10">
    <property type="entry name" value="Zn(2)-C6 fungal-type DNA-binding domain"/>
    <property type="match status" value="1"/>
</dbReference>
<protein>
    <recommendedName>
        <fullName evidence="3">Zn(2)-C6 fungal-type domain-containing protein</fullName>
    </recommendedName>
</protein>
<accession>A0A2G4SRW4</accession>
<dbReference type="STRING" id="1340429.A0A2G4SRW4"/>
<dbReference type="PROSITE" id="PS50048">
    <property type="entry name" value="ZN2_CY6_FUNGAL_2"/>
    <property type="match status" value="1"/>
</dbReference>
<evidence type="ECO:0000256" key="1">
    <source>
        <dbReference type="ARBA" id="ARBA00023242"/>
    </source>
</evidence>